<keyword evidence="7" id="KW-1185">Reference proteome</keyword>
<protein>
    <recommendedName>
        <fullName evidence="4">Peptide methionine sulfoxide reductase MsrA</fullName>
        <shortName evidence="4">Protein-methionine-S-oxide reductase</shortName>
        <ecNumber evidence="4">1.8.4.11</ecNumber>
    </recommendedName>
    <alternativeName>
        <fullName evidence="4">Peptide-methionine (S)-S-oxide reductase</fullName>
        <shortName evidence="4">Peptide Met(O) reductase</shortName>
    </alternativeName>
</protein>
<dbReference type="Gene3D" id="3.30.1060.10">
    <property type="entry name" value="Peptide methionine sulphoxide reductase MsrA"/>
    <property type="match status" value="1"/>
</dbReference>
<dbReference type="InterPro" id="IPR050162">
    <property type="entry name" value="MsrA_MetSO_reductase"/>
</dbReference>
<dbReference type="AlphaFoldDB" id="A0AA96V942"/>
<evidence type="ECO:0000256" key="2">
    <source>
        <dbReference type="ARBA" id="ARBA00047806"/>
    </source>
</evidence>
<evidence type="ECO:0000313" key="7">
    <source>
        <dbReference type="Proteomes" id="UP001304970"/>
    </source>
</evidence>
<reference evidence="6 7" key="1">
    <citation type="submission" date="2023-07" db="EMBL/GenBank/DDBJ databases">
        <title>Closed genome sequence of Methanosarcinaceae archaeon Am2.</title>
        <authorList>
            <person name="Poehlein A."/>
            <person name="Protasov E."/>
            <person name="Platt K."/>
            <person name="Reeh H."/>
            <person name="Daniel R."/>
            <person name="Brune A."/>
        </authorList>
    </citation>
    <scope>NUCLEOTIDE SEQUENCE [LARGE SCALE GENOMIC DNA]</scope>
    <source>
        <strain evidence="6 7">Am2</strain>
    </source>
</reference>
<feature type="domain" description="Peptide methionine sulphoxide reductase MsrA" evidence="5">
    <location>
        <begin position="9"/>
        <end position="158"/>
    </location>
</feature>
<comment type="function">
    <text evidence="4">Has an important function as a repair enzyme for proteins that have been inactivated by oxidation. Catalyzes the reversible oxidation-reduction of methionine sulfoxide in proteins to methionine.</text>
</comment>
<dbReference type="NCBIfam" id="TIGR00401">
    <property type="entry name" value="msrA"/>
    <property type="match status" value="1"/>
</dbReference>
<dbReference type="HAMAP" id="MF_01401">
    <property type="entry name" value="MsrA"/>
    <property type="match status" value="1"/>
</dbReference>
<comment type="similarity">
    <text evidence="4">Belongs to the MsrA Met sulfoxide reductase family.</text>
</comment>
<sequence length="164" mass="18929">MASDSLQTFYFASGCFWGTEYYFQKLNGVVSTTAGYTGGCVFFPTYLQVCTGETGHVEAVKVVYDEKIISEDALVRLFFETHDFTQKNGQGPDIGSQYLSRIYYTTDSQKKTAEKYVKQLAEKGYNVTTEILPADLFWEAEEYHQKYYSNRNSRPYCHSYKKIF</sequence>
<accession>A0AA96V942</accession>
<dbReference type="GO" id="GO:0008113">
    <property type="term" value="F:peptide-methionine (S)-S-oxide reductase activity"/>
    <property type="evidence" value="ECO:0007669"/>
    <property type="project" value="UniProtKB-UniRule"/>
</dbReference>
<gene>
    <name evidence="4 6" type="primary">msrA</name>
    <name evidence="6" type="ORF">MsAm2_13450</name>
</gene>
<dbReference type="PANTHER" id="PTHR42799">
    <property type="entry name" value="MITOCHONDRIAL PEPTIDE METHIONINE SULFOXIDE REDUCTASE"/>
    <property type="match status" value="1"/>
</dbReference>
<dbReference type="GO" id="GO:0034599">
    <property type="term" value="P:cellular response to oxidative stress"/>
    <property type="evidence" value="ECO:0007669"/>
    <property type="project" value="TreeGrafter"/>
</dbReference>
<feature type="active site" evidence="4">
    <location>
        <position position="15"/>
    </location>
</feature>
<evidence type="ECO:0000313" key="6">
    <source>
        <dbReference type="EMBL" id="WNY27543.1"/>
    </source>
</evidence>
<dbReference type="SUPFAM" id="SSF55068">
    <property type="entry name" value="Peptide methionine sulfoxide reductase"/>
    <property type="match status" value="1"/>
</dbReference>
<dbReference type="Proteomes" id="UP001304970">
    <property type="component" value="Chromosome"/>
</dbReference>
<dbReference type="GO" id="GO:0005737">
    <property type="term" value="C:cytoplasm"/>
    <property type="evidence" value="ECO:0007669"/>
    <property type="project" value="TreeGrafter"/>
</dbReference>
<evidence type="ECO:0000256" key="4">
    <source>
        <dbReference type="HAMAP-Rule" id="MF_01401"/>
    </source>
</evidence>
<dbReference type="InterPro" id="IPR036509">
    <property type="entry name" value="Met_Sox_Rdtase_MsrA_sf"/>
</dbReference>
<dbReference type="InterPro" id="IPR002569">
    <property type="entry name" value="Met_Sox_Rdtase_MsrA_dom"/>
</dbReference>
<comment type="catalytic activity">
    <reaction evidence="2 4">
        <text>L-methionyl-[protein] + [thioredoxin]-disulfide + H2O = L-methionyl-(S)-S-oxide-[protein] + [thioredoxin]-dithiol</text>
        <dbReference type="Rhea" id="RHEA:14217"/>
        <dbReference type="Rhea" id="RHEA-COMP:10698"/>
        <dbReference type="Rhea" id="RHEA-COMP:10700"/>
        <dbReference type="Rhea" id="RHEA-COMP:12313"/>
        <dbReference type="Rhea" id="RHEA-COMP:12315"/>
        <dbReference type="ChEBI" id="CHEBI:15377"/>
        <dbReference type="ChEBI" id="CHEBI:16044"/>
        <dbReference type="ChEBI" id="CHEBI:29950"/>
        <dbReference type="ChEBI" id="CHEBI:44120"/>
        <dbReference type="ChEBI" id="CHEBI:50058"/>
        <dbReference type="EC" id="1.8.4.11"/>
    </reaction>
</comment>
<keyword evidence="1 4" id="KW-0560">Oxidoreductase</keyword>
<evidence type="ECO:0000256" key="3">
    <source>
        <dbReference type="ARBA" id="ARBA00048782"/>
    </source>
</evidence>
<proteinExistence type="inferred from homology"/>
<comment type="catalytic activity">
    <reaction evidence="3 4">
        <text>[thioredoxin]-disulfide + L-methionine + H2O = L-methionine (S)-S-oxide + [thioredoxin]-dithiol</text>
        <dbReference type="Rhea" id="RHEA:19993"/>
        <dbReference type="Rhea" id="RHEA-COMP:10698"/>
        <dbReference type="Rhea" id="RHEA-COMP:10700"/>
        <dbReference type="ChEBI" id="CHEBI:15377"/>
        <dbReference type="ChEBI" id="CHEBI:29950"/>
        <dbReference type="ChEBI" id="CHEBI:50058"/>
        <dbReference type="ChEBI" id="CHEBI:57844"/>
        <dbReference type="ChEBI" id="CHEBI:58772"/>
        <dbReference type="EC" id="1.8.4.11"/>
    </reaction>
</comment>
<organism evidence="6 7">
    <name type="scientific">Methanolapillus ohkumae</name>
    <dbReference type="NCBI Taxonomy" id="3028298"/>
    <lineage>
        <taxon>Archaea</taxon>
        <taxon>Methanobacteriati</taxon>
        <taxon>Methanobacteriota</taxon>
        <taxon>Stenosarchaea group</taxon>
        <taxon>Methanomicrobia</taxon>
        <taxon>Methanosarcinales</taxon>
        <taxon>Methanosarcinaceae</taxon>
        <taxon>Methanolapillus</taxon>
    </lineage>
</organism>
<evidence type="ECO:0000256" key="1">
    <source>
        <dbReference type="ARBA" id="ARBA00023002"/>
    </source>
</evidence>
<dbReference type="EC" id="1.8.4.11" evidence="4"/>
<dbReference type="GeneID" id="89228770"/>
<evidence type="ECO:0000259" key="5">
    <source>
        <dbReference type="Pfam" id="PF01625"/>
    </source>
</evidence>
<dbReference type="Pfam" id="PF01625">
    <property type="entry name" value="PMSR"/>
    <property type="match status" value="1"/>
</dbReference>
<dbReference type="PANTHER" id="PTHR42799:SF2">
    <property type="entry name" value="MITOCHONDRIAL PEPTIDE METHIONINE SULFOXIDE REDUCTASE"/>
    <property type="match status" value="1"/>
</dbReference>
<dbReference type="EMBL" id="CP131061">
    <property type="protein sequence ID" value="WNY27543.1"/>
    <property type="molecule type" value="Genomic_DNA"/>
</dbReference>
<name>A0AA96V942_9EURY</name>
<dbReference type="RefSeq" id="WP_338097507.1">
    <property type="nucleotide sequence ID" value="NZ_CP131061.1"/>
</dbReference>